<accession>A0AAW5R3X5</accession>
<organism evidence="2 3">
    <name type="scientific">Microbaculum marinisediminis</name>
    <dbReference type="NCBI Taxonomy" id="2931392"/>
    <lineage>
        <taxon>Bacteria</taxon>
        <taxon>Pseudomonadati</taxon>
        <taxon>Pseudomonadota</taxon>
        <taxon>Alphaproteobacteria</taxon>
        <taxon>Hyphomicrobiales</taxon>
        <taxon>Tepidamorphaceae</taxon>
        <taxon>Microbaculum</taxon>
    </lineage>
</organism>
<dbReference type="CDD" id="cd04301">
    <property type="entry name" value="NAT_SF"/>
    <property type="match status" value="1"/>
</dbReference>
<feature type="domain" description="N-acetyltransferase" evidence="1">
    <location>
        <begin position="9"/>
        <end position="168"/>
    </location>
</feature>
<dbReference type="Pfam" id="PF00583">
    <property type="entry name" value="Acetyltransf_1"/>
    <property type="match status" value="1"/>
</dbReference>
<evidence type="ECO:0000313" key="2">
    <source>
        <dbReference type="EMBL" id="MCT8973568.1"/>
    </source>
</evidence>
<dbReference type="Gene3D" id="3.40.630.30">
    <property type="match status" value="1"/>
</dbReference>
<keyword evidence="3" id="KW-1185">Reference proteome</keyword>
<evidence type="ECO:0000313" key="3">
    <source>
        <dbReference type="Proteomes" id="UP001320898"/>
    </source>
</evidence>
<proteinExistence type="predicted"/>
<dbReference type="AlphaFoldDB" id="A0AAW5R3X5"/>
<dbReference type="Proteomes" id="UP001320898">
    <property type="component" value="Unassembled WGS sequence"/>
</dbReference>
<dbReference type="InterPro" id="IPR016181">
    <property type="entry name" value="Acyl_CoA_acyltransferase"/>
</dbReference>
<sequence length="189" mass="21009">MPHIGLKEGVIRRVSGTERQDFRDHLLRLSPKSRRSRFTGSVSDLFIEQHVDRLFSSEAIVYGWVVDGVIRAGAELHPVGGPLRATAEAAFSVEEGWQDTGVGTALLGRVLRAARNRGLSRLIMTCLPENARMQRVARKHGARLQWQEGDVHGLINPPVPTPISLWREAMEEGEGFMNALFRPPKVAAE</sequence>
<gene>
    <name evidence="2" type="ORF">MUB46_17030</name>
</gene>
<dbReference type="RefSeq" id="WP_261617153.1">
    <property type="nucleotide sequence ID" value="NZ_JALIDZ010000008.1"/>
</dbReference>
<dbReference type="InterPro" id="IPR000182">
    <property type="entry name" value="GNAT_dom"/>
</dbReference>
<evidence type="ECO:0000259" key="1">
    <source>
        <dbReference type="PROSITE" id="PS51186"/>
    </source>
</evidence>
<dbReference type="EMBL" id="JALIDZ010000008">
    <property type="protein sequence ID" value="MCT8973568.1"/>
    <property type="molecule type" value="Genomic_DNA"/>
</dbReference>
<protein>
    <submittedName>
        <fullName evidence="2">GNAT family N-acetyltransferase</fullName>
    </submittedName>
</protein>
<name>A0AAW5R3X5_9HYPH</name>
<dbReference type="GO" id="GO:0016747">
    <property type="term" value="F:acyltransferase activity, transferring groups other than amino-acyl groups"/>
    <property type="evidence" value="ECO:0007669"/>
    <property type="project" value="InterPro"/>
</dbReference>
<dbReference type="PROSITE" id="PS51186">
    <property type="entry name" value="GNAT"/>
    <property type="match status" value="1"/>
</dbReference>
<comment type="caution">
    <text evidence="2">The sequence shown here is derived from an EMBL/GenBank/DDBJ whole genome shotgun (WGS) entry which is preliminary data.</text>
</comment>
<reference evidence="2 3" key="1">
    <citation type="submission" date="2022-04" db="EMBL/GenBank/DDBJ databases">
        <authorList>
            <person name="Ye Y.-Q."/>
            <person name="Du Z.-J."/>
        </authorList>
    </citation>
    <scope>NUCLEOTIDE SEQUENCE [LARGE SCALE GENOMIC DNA]</scope>
    <source>
        <strain evidence="2 3">A6E488</strain>
    </source>
</reference>
<dbReference type="SUPFAM" id="SSF55729">
    <property type="entry name" value="Acyl-CoA N-acyltransferases (Nat)"/>
    <property type="match status" value="1"/>
</dbReference>